<keyword evidence="1" id="KW-0472">Membrane</keyword>
<feature type="transmembrane region" description="Helical" evidence="1">
    <location>
        <begin position="143"/>
        <end position="160"/>
    </location>
</feature>
<feature type="transmembrane region" description="Helical" evidence="1">
    <location>
        <begin position="9"/>
        <end position="31"/>
    </location>
</feature>
<proteinExistence type="predicted"/>
<name>A0A9X1R617_9FLAO</name>
<sequence length="179" mass="20427">MTKRDFFRVIIKLFALYSATLAIFSLLPTYFSYAINAYELMTIILAVASFLIIVALLFALIYGADKIIDLLKLDKGFDEERIEFGSLKEISILKIAIIVIAGLLIIDNFPYFLNQCYLAFKDQVSNKGIDGMLDAFVYEQVDYFQFAISAISILIGYLMITNYSNVANWLYRTDKKNVV</sequence>
<comment type="caution">
    <text evidence="2">The sequence shown here is derived from an EMBL/GenBank/DDBJ whole genome shotgun (WGS) entry which is preliminary data.</text>
</comment>
<accession>A0A9X1R617</accession>
<reference evidence="2" key="1">
    <citation type="submission" date="2021-09" db="EMBL/GenBank/DDBJ databases">
        <title>Genome of Aequorivita sp. strain F64183.</title>
        <authorList>
            <person name="Wang Y."/>
        </authorList>
    </citation>
    <scope>NUCLEOTIDE SEQUENCE</scope>
    <source>
        <strain evidence="2">F64183</strain>
    </source>
</reference>
<protein>
    <submittedName>
        <fullName evidence="2">Uncharacterized protein</fullName>
    </submittedName>
</protein>
<dbReference type="RefSeq" id="WP_237609225.1">
    <property type="nucleotide sequence ID" value="NZ_JAIRBB010000025.1"/>
</dbReference>
<keyword evidence="3" id="KW-1185">Reference proteome</keyword>
<feature type="transmembrane region" description="Helical" evidence="1">
    <location>
        <begin position="91"/>
        <end position="113"/>
    </location>
</feature>
<organism evidence="2 3">
    <name type="scientific">Aequorivita xiaoshiensis</name>
    <dbReference type="NCBI Taxonomy" id="2874476"/>
    <lineage>
        <taxon>Bacteria</taxon>
        <taxon>Pseudomonadati</taxon>
        <taxon>Bacteroidota</taxon>
        <taxon>Flavobacteriia</taxon>
        <taxon>Flavobacteriales</taxon>
        <taxon>Flavobacteriaceae</taxon>
        <taxon>Aequorivita</taxon>
    </lineage>
</organism>
<dbReference type="AlphaFoldDB" id="A0A9X1R617"/>
<evidence type="ECO:0000256" key="1">
    <source>
        <dbReference type="SAM" id="Phobius"/>
    </source>
</evidence>
<feature type="transmembrane region" description="Helical" evidence="1">
    <location>
        <begin position="43"/>
        <end position="64"/>
    </location>
</feature>
<evidence type="ECO:0000313" key="2">
    <source>
        <dbReference type="EMBL" id="MCG2432158.1"/>
    </source>
</evidence>
<keyword evidence="1" id="KW-0812">Transmembrane</keyword>
<keyword evidence="1" id="KW-1133">Transmembrane helix</keyword>
<dbReference type="Proteomes" id="UP001139462">
    <property type="component" value="Unassembled WGS sequence"/>
</dbReference>
<evidence type="ECO:0000313" key="3">
    <source>
        <dbReference type="Proteomes" id="UP001139462"/>
    </source>
</evidence>
<gene>
    <name evidence="2" type="ORF">K8344_13605</name>
</gene>
<dbReference type="EMBL" id="JAIRBB010000025">
    <property type="protein sequence ID" value="MCG2432158.1"/>
    <property type="molecule type" value="Genomic_DNA"/>
</dbReference>